<proteinExistence type="predicted"/>
<dbReference type="AlphaFoldDB" id="A0A5K7ZDG2"/>
<evidence type="ECO:0000256" key="1">
    <source>
        <dbReference type="SAM" id="MobiDB-lite"/>
    </source>
</evidence>
<sequence length="132" mass="15403">MDEKVKPSDEKVNPEFREQDSFDIDQKREDLLALWSDVFDLCKGIVESAKKGDLTVRASLLKEIVTYLKLSSDVLDKAAQRQREKLLEQEEEDREEEMLEEMDSLESEMMEEFEQVEREMYGPANPQAEPLA</sequence>
<dbReference type="KEGG" id="dov:DSCO28_07940"/>
<dbReference type="Proteomes" id="UP000425960">
    <property type="component" value="Chromosome"/>
</dbReference>
<name>A0A5K7ZDG2_9BACT</name>
<organism evidence="2 3">
    <name type="scientific">Desulfosarcina ovata subsp. sediminis</name>
    <dbReference type="NCBI Taxonomy" id="885957"/>
    <lineage>
        <taxon>Bacteria</taxon>
        <taxon>Pseudomonadati</taxon>
        <taxon>Thermodesulfobacteriota</taxon>
        <taxon>Desulfobacteria</taxon>
        <taxon>Desulfobacterales</taxon>
        <taxon>Desulfosarcinaceae</taxon>
        <taxon>Desulfosarcina</taxon>
    </lineage>
</organism>
<feature type="region of interest" description="Disordered" evidence="1">
    <location>
        <begin position="85"/>
        <end position="105"/>
    </location>
</feature>
<accession>A0A5K7ZDG2</accession>
<gene>
    <name evidence="2" type="ORF">DSCO28_07940</name>
</gene>
<protein>
    <submittedName>
        <fullName evidence="2">Uncharacterized protein</fullName>
    </submittedName>
</protein>
<dbReference type="EMBL" id="AP021876">
    <property type="protein sequence ID" value="BBO80228.1"/>
    <property type="molecule type" value="Genomic_DNA"/>
</dbReference>
<evidence type="ECO:0000313" key="3">
    <source>
        <dbReference type="Proteomes" id="UP000425960"/>
    </source>
</evidence>
<dbReference type="RefSeq" id="WP_155321246.1">
    <property type="nucleotide sequence ID" value="NZ_AP021876.1"/>
</dbReference>
<evidence type="ECO:0000313" key="2">
    <source>
        <dbReference type="EMBL" id="BBO80228.1"/>
    </source>
</evidence>
<feature type="compositionally biased region" description="Acidic residues" evidence="1">
    <location>
        <begin position="89"/>
        <end position="105"/>
    </location>
</feature>
<reference evidence="2 3" key="1">
    <citation type="submission" date="2019-11" db="EMBL/GenBank/DDBJ databases">
        <title>Comparative genomics of hydrocarbon-degrading Desulfosarcina strains.</title>
        <authorList>
            <person name="Watanabe M."/>
            <person name="Kojima H."/>
            <person name="Fukui M."/>
        </authorList>
    </citation>
    <scope>NUCLEOTIDE SEQUENCE [LARGE SCALE GENOMIC DNA]</scope>
    <source>
        <strain evidence="2 3">28bB2T</strain>
    </source>
</reference>
<feature type="region of interest" description="Disordered" evidence="1">
    <location>
        <begin position="1"/>
        <end position="21"/>
    </location>
</feature>